<evidence type="ECO:0000256" key="1">
    <source>
        <dbReference type="SAM" id="MobiDB-lite"/>
    </source>
</evidence>
<protein>
    <submittedName>
        <fullName evidence="3">Uncharacterized protein</fullName>
    </submittedName>
</protein>
<proteinExistence type="predicted"/>
<dbReference type="Proteomes" id="UP000294855">
    <property type="component" value="Unassembled WGS sequence"/>
</dbReference>
<name>A0A484F757_9EURY</name>
<gene>
    <name evidence="3" type="ORF">C7391_0600</name>
</gene>
<feature type="compositionally biased region" description="Basic and acidic residues" evidence="1">
    <location>
        <begin position="240"/>
        <end position="254"/>
    </location>
</feature>
<evidence type="ECO:0000313" key="4">
    <source>
        <dbReference type="Proteomes" id="UP000294855"/>
    </source>
</evidence>
<keyword evidence="2" id="KW-0472">Membrane</keyword>
<dbReference type="AlphaFoldDB" id="A0A484F757"/>
<dbReference type="RefSeq" id="WP_133517063.1">
    <property type="nucleotide sequence ID" value="NZ_JAHDUW010000006.1"/>
</dbReference>
<keyword evidence="2" id="KW-1133">Transmembrane helix</keyword>
<reference evidence="3 4" key="1">
    <citation type="submission" date="2019-03" db="EMBL/GenBank/DDBJ databases">
        <title>Genomic Encyclopedia of Type Strains, Phase IV (KMG-IV): sequencing the most valuable type-strain genomes for metagenomic binning, comparative biology and taxonomic classification.</title>
        <authorList>
            <person name="Goeker M."/>
        </authorList>
    </citation>
    <scope>NUCLEOTIDE SEQUENCE [LARGE SCALE GENOMIC DNA]</scope>
    <source>
        <strain evidence="3 4">DSM 13328</strain>
    </source>
</reference>
<comment type="caution">
    <text evidence="3">The sequence shown here is derived from an EMBL/GenBank/DDBJ whole genome shotgun (WGS) entry which is preliminary data.</text>
</comment>
<keyword evidence="4" id="KW-1185">Reference proteome</keyword>
<keyword evidence="2" id="KW-0812">Transmembrane</keyword>
<organism evidence="3 4">
    <name type="scientific">Methanimicrococcus blatticola</name>
    <dbReference type="NCBI Taxonomy" id="91560"/>
    <lineage>
        <taxon>Archaea</taxon>
        <taxon>Methanobacteriati</taxon>
        <taxon>Methanobacteriota</taxon>
        <taxon>Stenosarchaea group</taxon>
        <taxon>Methanomicrobia</taxon>
        <taxon>Methanosarcinales</taxon>
        <taxon>Methanosarcinaceae</taxon>
        <taxon>Methanimicrococcus</taxon>
    </lineage>
</organism>
<accession>A0A484F757</accession>
<evidence type="ECO:0000256" key="2">
    <source>
        <dbReference type="SAM" id="Phobius"/>
    </source>
</evidence>
<sequence length="309" mass="35123">MNLKILLHIGIISILLFASIGNAAGSNPTYVHVLHNYDGTVIGTTENPICDENDKYEYNVDPNLKGKIQTKYNNKDYEVEKIEIQYEVANLKVDIVNKINAMEETKTHTETVKMNSTTFSFYEYPKITKYDKITTLYEHYISLDTSNAKQDYEPAVGYVPMTREMSVKFIYTTVTYPLVGEITYTAGKGPDPNTPIKLSNEDPKYLYGTETPYPLEEGSHYVMTITYKEKTSTPPGENPKPVKPEPAPEPKTEPKPPTTPQPEPELDVEPFTEPIAEKHANWIFPISILFLVVIGALLYVRARRRMKEV</sequence>
<evidence type="ECO:0000313" key="3">
    <source>
        <dbReference type="EMBL" id="TDQ70258.1"/>
    </source>
</evidence>
<dbReference type="EMBL" id="SNYS01000006">
    <property type="protein sequence ID" value="TDQ70258.1"/>
    <property type="molecule type" value="Genomic_DNA"/>
</dbReference>
<feature type="region of interest" description="Disordered" evidence="1">
    <location>
        <begin position="229"/>
        <end position="267"/>
    </location>
</feature>
<feature type="transmembrane region" description="Helical" evidence="2">
    <location>
        <begin position="282"/>
        <end position="300"/>
    </location>
</feature>